<organism evidence="1 2">
    <name type="scientific">Glaciecola punicea ACAM 611</name>
    <dbReference type="NCBI Taxonomy" id="1121923"/>
    <lineage>
        <taxon>Bacteria</taxon>
        <taxon>Pseudomonadati</taxon>
        <taxon>Pseudomonadota</taxon>
        <taxon>Gammaproteobacteria</taxon>
        <taxon>Alteromonadales</taxon>
        <taxon>Alteromonadaceae</taxon>
        <taxon>Glaciecola</taxon>
    </lineage>
</organism>
<dbReference type="EMBL" id="BAET01000033">
    <property type="protein sequence ID" value="GAB56903.1"/>
    <property type="molecule type" value="Genomic_DNA"/>
</dbReference>
<reference evidence="1 2" key="1">
    <citation type="journal article" date="2012" name="J. Bacteriol.">
        <title>Genome sequence of proteorhodopsin-containing sea ice bacterium Glaciecola punicea ACAM 611T.</title>
        <authorList>
            <person name="Qin Q.-L."/>
            <person name="Xie B.-B."/>
            <person name="Shu Y.-L."/>
            <person name="Rong J.-C."/>
            <person name="Zhao D.-L."/>
            <person name="Zhang X.-Y."/>
            <person name="Chen X.-L."/>
            <person name="Zhou B.-C."/>
            <person name="Zhanga Y.-Z."/>
        </authorList>
    </citation>
    <scope>NUCLEOTIDE SEQUENCE [LARGE SCALE GENOMIC DNA]</scope>
    <source>
        <strain evidence="1 2">ACAM 611</strain>
    </source>
</reference>
<proteinExistence type="predicted"/>
<evidence type="ECO:0000313" key="2">
    <source>
        <dbReference type="Proteomes" id="UP000053586"/>
    </source>
</evidence>
<protein>
    <submittedName>
        <fullName evidence="1">Uncharacterized protein</fullName>
    </submittedName>
</protein>
<dbReference type="AlphaFoldDB" id="H5TEX6"/>
<gene>
    <name evidence="1" type="ORF">GPUN_2789</name>
</gene>
<name>H5TEX6_9ALTE</name>
<dbReference type="Proteomes" id="UP000053586">
    <property type="component" value="Unassembled WGS sequence"/>
</dbReference>
<evidence type="ECO:0000313" key="1">
    <source>
        <dbReference type="EMBL" id="GAB56903.1"/>
    </source>
</evidence>
<comment type="caution">
    <text evidence="1">The sequence shown here is derived from an EMBL/GenBank/DDBJ whole genome shotgun (WGS) entry which is preliminary data.</text>
</comment>
<reference evidence="1 2" key="2">
    <citation type="journal article" date="2017" name="Antonie Van Leeuwenhoek">
        <title>Rhizobium rhizosphaerae sp. nov., a novel species isolated from rice rhizosphere.</title>
        <authorList>
            <person name="Zhao J.J."/>
            <person name="Zhang J."/>
            <person name="Zhang R.J."/>
            <person name="Zhang C.W."/>
            <person name="Yin H.Q."/>
            <person name="Zhang X.X."/>
        </authorList>
    </citation>
    <scope>NUCLEOTIDE SEQUENCE [LARGE SCALE GENOMIC DNA]</scope>
    <source>
        <strain evidence="1 2">ACAM 611</strain>
    </source>
</reference>
<keyword evidence="2" id="KW-1185">Reference proteome</keyword>
<accession>H5TEX6</accession>
<sequence length="45" mass="5131">MAQNLPIIAKSLKDTLLKYVSISDELSTYLPKQFATFQKENNLKS</sequence>